<dbReference type="InterPro" id="IPR038770">
    <property type="entry name" value="Na+/solute_symporter_sf"/>
</dbReference>
<evidence type="ECO:0000256" key="4">
    <source>
        <dbReference type="ARBA" id="ARBA00023136"/>
    </source>
</evidence>
<organism evidence="6">
    <name type="scientific">hydrothermal vent metagenome</name>
    <dbReference type="NCBI Taxonomy" id="652676"/>
    <lineage>
        <taxon>unclassified sequences</taxon>
        <taxon>metagenomes</taxon>
        <taxon>ecological metagenomes</taxon>
    </lineage>
</organism>
<dbReference type="Gene3D" id="1.20.1530.20">
    <property type="match status" value="1"/>
</dbReference>
<feature type="transmembrane region" description="Helical" evidence="5">
    <location>
        <begin position="195"/>
        <end position="221"/>
    </location>
</feature>
<feature type="transmembrane region" description="Helical" evidence="5">
    <location>
        <begin position="172"/>
        <end position="189"/>
    </location>
</feature>
<dbReference type="InterPro" id="IPR004710">
    <property type="entry name" value="Bilac:Na_transpt"/>
</dbReference>
<evidence type="ECO:0000256" key="3">
    <source>
        <dbReference type="ARBA" id="ARBA00022989"/>
    </source>
</evidence>
<keyword evidence="4 5" id="KW-0472">Membrane</keyword>
<evidence type="ECO:0000256" key="2">
    <source>
        <dbReference type="ARBA" id="ARBA00022692"/>
    </source>
</evidence>
<accession>A0A3B0ZA53</accession>
<dbReference type="GO" id="GO:0016020">
    <property type="term" value="C:membrane"/>
    <property type="evidence" value="ECO:0007669"/>
    <property type="project" value="UniProtKB-SubCell"/>
</dbReference>
<comment type="subcellular location">
    <subcellularLocation>
        <location evidence="1">Membrane</location>
        <topology evidence="1">Multi-pass membrane protein</topology>
    </subcellularLocation>
</comment>
<feature type="transmembrane region" description="Helical" evidence="5">
    <location>
        <begin position="260"/>
        <end position="279"/>
    </location>
</feature>
<protein>
    <recommendedName>
        <fullName evidence="7">Sodium-dependent transporter</fullName>
    </recommendedName>
</protein>
<feature type="transmembrane region" description="Helical" evidence="5">
    <location>
        <begin position="140"/>
        <end position="160"/>
    </location>
</feature>
<proteinExistence type="predicted"/>
<feature type="transmembrane region" description="Helical" evidence="5">
    <location>
        <begin position="40"/>
        <end position="61"/>
    </location>
</feature>
<gene>
    <name evidence="6" type="ORF">MNBD_GAMMA14-2138</name>
</gene>
<dbReference type="PANTHER" id="PTHR10361">
    <property type="entry name" value="SODIUM-BILE ACID COTRANSPORTER"/>
    <property type="match status" value="1"/>
</dbReference>
<evidence type="ECO:0000256" key="5">
    <source>
        <dbReference type="SAM" id="Phobius"/>
    </source>
</evidence>
<reference evidence="6" key="1">
    <citation type="submission" date="2018-06" db="EMBL/GenBank/DDBJ databases">
        <authorList>
            <person name="Zhirakovskaya E."/>
        </authorList>
    </citation>
    <scope>NUCLEOTIDE SEQUENCE</scope>
</reference>
<dbReference type="InterPro" id="IPR002657">
    <property type="entry name" value="BilAc:Na_symport/Acr3"/>
</dbReference>
<feature type="transmembrane region" description="Helical" evidence="5">
    <location>
        <begin position="233"/>
        <end position="254"/>
    </location>
</feature>
<evidence type="ECO:0000313" key="6">
    <source>
        <dbReference type="EMBL" id="VAW77556.1"/>
    </source>
</evidence>
<dbReference type="PANTHER" id="PTHR10361:SF24">
    <property type="entry name" value="P3 PROTEIN"/>
    <property type="match status" value="1"/>
</dbReference>
<dbReference type="AlphaFoldDB" id="A0A3B0ZA53"/>
<name>A0A3B0ZA53_9ZZZZ</name>
<sequence>MNTGFPLQILLPGVISLLMLGVGMSLQVHSFTALFHARNAAVVAFIAQFLLLPLSAFILASTFDLPAVLQVGVVLLAACPSASTSTFFTYLARGDTALSIALTTFNKLFAVITLPVYVELASRWFTGEAEQFSLPTGEVFLRLVAIVLLPTAVGVVLRQYRPGIATRLQPHVKRAAILLLIMLVVWIVIRERNALPAMFLLAGPVMLLLCLLNMSLGYLGASYVRLSPPQRTAIVLETGMQSGGMAILIATGILGSASMAIPAVVYSLFMYPLAGAFVWQQNARA</sequence>
<feature type="transmembrane region" description="Helical" evidence="5">
    <location>
        <begin position="67"/>
        <end position="91"/>
    </location>
</feature>
<keyword evidence="2 5" id="KW-0812">Transmembrane</keyword>
<feature type="transmembrane region" description="Helical" evidence="5">
    <location>
        <begin position="98"/>
        <end position="120"/>
    </location>
</feature>
<dbReference type="EMBL" id="UOFM01000226">
    <property type="protein sequence ID" value="VAW77556.1"/>
    <property type="molecule type" value="Genomic_DNA"/>
</dbReference>
<feature type="transmembrane region" description="Helical" evidence="5">
    <location>
        <begin position="6"/>
        <end position="28"/>
    </location>
</feature>
<evidence type="ECO:0000256" key="1">
    <source>
        <dbReference type="ARBA" id="ARBA00004141"/>
    </source>
</evidence>
<evidence type="ECO:0008006" key="7">
    <source>
        <dbReference type="Google" id="ProtNLM"/>
    </source>
</evidence>
<keyword evidence="3 5" id="KW-1133">Transmembrane helix</keyword>
<dbReference type="Pfam" id="PF01758">
    <property type="entry name" value="SBF"/>
    <property type="match status" value="1"/>
</dbReference>